<dbReference type="Proteomes" id="UP001147747">
    <property type="component" value="Unassembled WGS sequence"/>
</dbReference>
<organism evidence="2 3">
    <name type="scientific">Penicillium cosmopolitanum</name>
    <dbReference type="NCBI Taxonomy" id="1131564"/>
    <lineage>
        <taxon>Eukaryota</taxon>
        <taxon>Fungi</taxon>
        <taxon>Dikarya</taxon>
        <taxon>Ascomycota</taxon>
        <taxon>Pezizomycotina</taxon>
        <taxon>Eurotiomycetes</taxon>
        <taxon>Eurotiomycetidae</taxon>
        <taxon>Eurotiales</taxon>
        <taxon>Aspergillaceae</taxon>
        <taxon>Penicillium</taxon>
    </lineage>
</organism>
<dbReference type="OrthoDB" id="3034343at2759"/>
<dbReference type="PANTHER" id="PTHR31668:SF10">
    <property type="entry name" value="ZN(II)2CYS6 TRANSCRIPTION FACTOR (EUROFUNG)"/>
    <property type="match status" value="1"/>
</dbReference>
<keyword evidence="3" id="KW-1185">Reference proteome</keyword>
<dbReference type="AlphaFoldDB" id="A0A9W9VPC3"/>
<evidence type="ECO:0000256" key="1">
    <source>
        <dbReference type="ARBA" id="ARBA00023242"/>
    </source>
</evidence>
<dbReference type="PANTHER" id="PTHR31668">
    <property type="entry name" value="GLUCOSE TRANSPORT TRANSCRIPTION REGULATOR RGT1-RELATED-RELATED"/>
    <property type="match status" value="1"/>
</dbReference>
<evidence type="ECO:0008006" key="4">
    <source>
        <dbReference type="Google" id="ProtNLM"/>
    </source>
</evidence>
<dbReference type="RefSeq" id="XP_056484671.1">
    <property type="nucleotide sequence ID" value="XM_056634051.1"/>
</dbReference>
<gene>
    <name evidence="2" type="ORF">N7509_009414</name>
</gene>
<evidence type="ECO:0000313" key="3">
    <source>
        <dbReference type="Proteomes" id="UP001147747"/>
    </source>
</evidence>
<reference evidence="2" key="1">
    <citation type="submission" date="2022-12" db="EMBL/GenBank/DDBJ databases">
        <authorList>
            <person name="Petersen C."/>
        </authorList>
    </citation>
    <scope>NUCLEOTIDE SEQUENCE</scope>
    <source>
        <strain evidence="2">IBT 29677</strain>
    </source>
</reference>
<dbReference type="GO" id="GO:0001080">
    <property type="term" value="P:nitrogen catabolite activation of transcription from RNA polymerase II promoter"/>
    <property type="evidence" value="ECO:0007669"/>
    <property type="project" value="TreeGrafter"/>
</dbReference>
<name>A0A9W9VPC3_9EURO</name>
<keyword evidence="1" id="KW-0539">Nucleus</keyword>
<dbReference type="InterPro" id="IPR050797">
    <property type="entry name" value="Carb_Metab_Trans_Reg"/>
</dbReference>
<dbReference type="CDD" id="cd12148">
    <property type="entry name" value="fungal_TF_MHR"/>
    <property type="match status" value="1"/>
</dbReference>
<evidence type="ECO:0000313" key="2">
    <source>
        <dbReference type="EMBL" id="KAJ5386873.1"/>
    </source>
</evidence>
<dbReference type="GO" id="GO:0005634">
    <property type="term" value="C:nucleus"/>
    <property type="evidence" value="ECO:0007669"/>
    <property type="project" value="TreeGrafter"/>
</dbReference>
<protein>
    <recommendedName>
        <fullName evidence="4">Transcription factor domain-containing protein</fullName>
    </recommendedName>
</protein>
<reference evidence="2" key="2">
    <citation type="journal article" date="2023" name="IMA Fungus">
        <title>Comparative genomic study of the Penicillium genus elucidates a diverse pangenome and 15 lateral gene transfer events.</title>
        <authorList>
            <person name="Petersen C."/>
            <person name="Sorensen T."/>
            <person name="Nielsen M.R."/>
            <person name="Sondergaard T.E."/>
            <person name="Sorensen J.L."/>
            <person name="Fitzpatrick D.A."/>
            <person name="Frisvad J.C."/>
            <person name="Nielsen K.L."/>
        </authorList>
    </citation>
    <scope>NUCLEOTIDE SEQUENCE</scope>
    <source>
        <strain evidence="2">IBT 29677</strain>
    </source>
</reference>
<dbReference type="GeneID" id="81373031"/>
<comment type="caution">
    <text evidence="2">The sequence shown here is derived from an EMBL/GenBank/DDBJ whole genome shotgun (WGS) entry which is preliminary data.</text>
</comment>
<proteinExistence type="predicted"/>
<sequence>MIDGMLEVQRLPWQLTNIHFRCSLAYGTPLQVHRAQYDVPFPTIEDLCHPTAEPYQKGAASVFIALTTLTDVLARYLEHVYSVSKEFPHSNAHTLEQILSDWEESLSDDIRRIVLRGTHLDIPGAANFRLAYLAVKLLLRRIQLDLNKGSNLTAEDDTKAPFYMQAQRAAEDIAHLIQELDATQLNGFWIPVHSFSITSATMFLLRSGLRMKDQGRNMPLSIAKDMINVLLTHRQNFGWDLADNCLEDCGELVEKIGMAVADSDLPVGTAGPDFPDFSEDLDINPAILEELFFGISGFPQGFEI</sequence>
<accession>A0A9W9VPC3</accession>
<dbReference type="EMBL" id="JAPZBU010000009">
    <property type="protein sequence ID" value="KAJ5386873.1"/>
    <property type="molecule type" value="Genomic_DNA"/>
</dbReference>